<reference evidence="9 10" key="1">
    <citation type="submission" date="2018-04" db="EMBL/GenBank/DDBJ databases">
        <title>Genomic Encyclopedia of Archaeal and Bacterial Type Strains, Phase II (KMG-II): from individual species to whole genera.</title>
        <authorList>
            <person name="Goeker M."/>
        </authorList>
    </citation>
    <scope>NUCLEOTIDE SEQUENCE [LARGE SCALE GENOMIC DNA]</scope>
    <source>
        <strain evidence="9 10">DSM 25731</strain>
    </source>
</reference>
<dbReference type="InterPro" id="IPR034603">
    <property type="entry name" value="Dipeptide_epimerase"/>
</dbReference>
<dbReference type="InterPro" id="IPR029017">
    <property type="entry name" value="Enolase-like_N"/>
</dbReference>
<dbReference type="InterPro" id="IPR034593">
    <property type="entry name" value="DgoD-like"/>
</dbReference>
<evidence type="ECO:0000256" key="2">
    <source>
        <dbReference type="ARBA" id="ARBA00022723"/>
    </source>
</evidence>
<dbReference type="CDD" id="cd03319">
    <property type="entry name" value="L-Ala-DL-Glu_epimerase"/>
    <property type="match status" value="1"/>
</dbReference>
<dbReference type="PANTHER" id="PTHR48080">
    <property type="entry name" value="D-GALACTONATE DEHYDRATASE-RELATED"/>
    <property type="match status" value="1"/>
</dbReference>
<dbReference type="SUPFAM" id="SSF51604">
    <property type="entry name" value="Enolase C-terminal domain-like"/>
    <property type="match status" value="1"/>
</dbReference>
<dbReference type="SFLD" id="SFLDG00180">
    <property type="entry name" value="muconate_cycloisomerase"/>
    <property type="match status" value="1"/>
</dbReference>
<dbReference type="Pfam" id="PF02746">
    <property type="entry name" value="MR_MLE_N"/>
    <property type="match status" value="1"/>
</dbReference>
<dbReference type="Gene3D" id="3.30.390.10">
    <property type="entry name" value="Enolase-like, N-terminal domain"/>
    <property type="match status" value="1"/>
</dbReference>
<evidence type="ECO:0000256" key="6">
    <source>
        <dbReference type="PIRSR" id="PIRSR634603-3"/>
    </source>
</evidence>
<comment type="cofactor">
    <cofactor evidence="6 7">
        <name>Mg(2+)</name>
        <dbReference type="ChEBI" id="CHEBI:18420"/>
    </cofactor>
    <text evidence="6 7">Binds 1 Mg(2+) ion per subunit.</text>
</comment>
<proteinExistence type="inferred from homology"/>
<evidence type="ECO:0000259" key="8">
    <source>
        <dbReference type="SMART" id="SM00922"/>
    </source>
</evidence>
<dbReference type="InterPro" id="IPR013341">
    <property type="entry name" value="Mandelate_racemase_N_dom"/>
</dbReference>
<evidence type="ECO:0000256" key="4">
    <source>
        <dbReference type="ARBA" id="ARBA00023235"/>
    </source>
</evidence>
<dbReference type="Pfam" id="PF13378">
    <property type="entry name" value="MR_MLE_C"/>
    <property type="match status" value="1"/>
</dbReference>
<dbReference type="GO" id="GO:0000287">
    <property type="term" value="F:magnesium ion binding"/>
    <property type="evidence" value="ECO:0007669"/>
    <property type="project" value="UniProtKB-ARBA"/>
</dbReference>
<feature type="active site" description="Proton acceptor; specific for (S)-substrate epimerization" evidence="5">
    <location>
        <position position="254"/>
    </location>
</feature>
<evidence type="ECO:0000256" key="5">
    <source>
        <dbReference type="PIRSR" id="PIRSR634603-1"/>
    </source>
</evidence>
<dbReference type="GO" id="GO:0016855">
    <property type="term" value="F:racemase and epimerase activity, acting on amino acids and derivatives"/>
    <property type="evidence" value="ECO:0007669"/>
    <property type="project" value="UniProtKB-UniRule"/>
</dbReference>
<dbReference type="EC" id="5.1.1.-" evidence="7"/>
<keyword evidence="4 7" id="KW-0413">Isomerase</keyword>
<sequence>MKLQLTIHNFELPLQHAFTISRYTVTVQKTVVVVISDGEFKGYGEATVNPYYNSSVESLKAALERVRSIVENLSENIHPTQFWKLLEPRLQENYFALCALDCAYWDLYAKQQQKPLRRFWSEHDTHLPKTNFTIGIDAISVMQSKIKQKPWAIYKVKLGTKNDVEIIEKLREVTDAVFRVDANCAWTVEETLKNAEILKKLGVEFIEQPLKADHWSGMKILKKESVLPIIADESCQKLADVSTCAEVFHGINIKLMKCGGITPALQMIQLAKANNLQLMAGCMTESSIGISNLTQLAPLLDYIDADGALLLQKDIAKGVTFNNGEILYSNQNGSGAVLL</sequence>
<keyword evidence="10" id="KW-1185">Reference proteome</keyword>
<evidence type="ECO:0000256" key="1">
    <source>
        <dbReference type="ARBA" id="ARBA00008031"/>
    </source>
</evidence>
<feature type="binding site" evidence="6">
    <location>
        <position position="207"/>
    </location>
    <ligand>
        <name>Mg(2+)</name>
        <dbReference type="ChEBI" id="CHEBI:18420"/>
    </ligand>
</feature>
<dbReference type="Proteomes" id="UP000244090">
    <property type="component" value="Unassembled WGS sequence"/>
</dbReference>
<organism evidence="9 10">
    <name type="scientific">Kordia periserrulae</name>
    <dbReference type="NCBI Taxonomy" id="701523"/>
    <lineage>
        <taxon>Bacteria</taxon>
        <taxon>Pseudomonadati</taxon>
        <taxon>Bacteroidota</taxon>
        <taxon>Flavobacteriia</taxon>
        <taxon>Flavobacteriales</taxon>
        <taxon>Flavobacteriaceae</taxon>
        <taxon>Kordia</taxon>
    </lineage>
</organism>
<feature type="binding site" evidence="6">
    <location>
        <position position="232"/>
    </location>
    <ligand>
        <name>Mg(2+)</name>
        <dbReference type="ChEBI" id="CHEBI:18420"/>
    </ligand>
</feature>
<comment type="similarity">
    <text evidence="1 7">Belongs to the mandelate racemase/muconate lactonizing enzyme family.</text>
</comment>
<gene>
    <name evidence="9" type="ORF">C8N46_105328</name>
</gene>
<keyword evidence="3 6" id="KW-0460">Magnesium</keyword>
<evidence type="ECO:0000256" key="7">
    <source>
        <dbReference type="RuleBase" id="RU366006"/>
    </source>
</evidence>
<feature type="binding site" evidence="6">
    <location>
        <position position="181"/>
    </location>
    <ligand>
        <name>Mg(2+)</name>
        <dbReference type="ChEBI" id="CHEBI:18420"/>
    </ligand>
</feature>
<dbReference type="InterPro" id="IPR029065">
    <property type="entry name" value="Enolase_C-like"/>
</dbReference>
<dbReference type="AlphaFoldDB" id="A0A2T6BYL1"/>
<evidence type="ECO:0000313" key="9">
    <source>
        <dbReference type="EMBL" id="PTX61171.1"/>
    </source>
</evidence>
<dbReference type="PANTHER" id="PTHR48080:SF3">
    <property type="entry name" value="ENOLASE SUPERFAMILY MEMBER DDB_G0284701"/>
    <property type="match status" value="1"/>
</dbReference>
<name>A0A2T6BYL1_9FLAO</name>
<dbReference type="SFLD" id="SFLDS00001">
    <property type="entry name" value="Enolase"/>
    <property type="match status" value="1"/>
</dbReference>
<dbReference type="SMART" id="SM00922">
    <property type="entry name" value="MR_MLE"/>
    <property type="match status" value="1"/>
</dbReference>
<feature type="domain" description="Mandelate racemase/muconate lactonizing enzyme C-terminal" evidence="8">
    <location>
        <begin position="139"/>
        <end position="228"/>
    </location>
</feature>
<evidence type="ECO:0000256" key="3">
    <source>
        <dbReference type="ARBA" id="ARBA00022842"/>
    </source>
</evidence>
<dbReference type="EMBL" id="QBKT01000005">
    <property type="protein sequence ID" value="PTX61171.1"/>
    <property type="molecule type" value="Genomic_DNA"/>
</dbReference>
<feature type="active site" description="Proton acceptor; specific for (R)-substrate epimerization" evidence="5">
    <location>
        <position position="157"/>
    </location>
</feature>
<keyword evidence="2 6" id="KW-0479">Metal-binding</keyword>
<dbReference type="SUPFAM" id="SSF54826">
    <property type="entry name" value="Enolase N-terminal domain-like"/>
    <property type="match status" value="1"/>
</dbReference>
<protein>
    <recommendedName>
        <fullName evidence="7">Dipeptide epimerase</fullName>
        <ecNumber evidence="7">5.1.1.-</ecNumber>
    </recommendedName>
</protein>
<dbReference type="InterPro" id="IPR013342">
    <property type="entry name" value="Mandelate_racemase_C"/>
</dbReference>
<dbReference type="OrthoDB" id="9775391at2"/>
<evidence type="ECO:0000313" key="10">
    <source>
        <dbReference type="Proteomes" id="UP000244090"/>
    </source>
</evidence>
<dbReference type="InterPro" id="IPR036849">
    <property type="entry name" value="Enolase-like_C_sf"/>
</dbReference>
<comment type="caution">
    <text evidence="9">The sequence shown here is derived from an EMBL/GenBank/DDBJ whole genome shotgun (WGS) entry which is preliminary data.</text>
</comment>
<dbReference type="RefSeq" id="WP_108115273.1">
    <property type="nucleotide sequence ID" value="NZ_QBKT01000005.1"/>
</dbReference>
<dbReference type="Gene3D" id="3.20.20.120">
    <property type="entry name" value="Enolase-like C-terminal domain"/>
    <property type="match status" value="1"/>
</dbReference>
<accession>A0A2T6BYL1</accession>